<evidence type="ECO:0000313" key="7">
    <source>
        <dbReference type="Proteomes" id="UP000000702"/>
    </source>
</evidence>
<feature type="non-terminal residue" evidence="6">
    <location>
        <position position="198"/>
    </location>
</feature>
<dbReference type="PANTHER" id="PTHR44186:SF1">
    <property type="entry name" value="BARDET-BIEDL SYNDROME 4 PROTEIN"/>
    <property type="match status" value="1"/>
</dbReference>
<dbReference type="GO" id="GO:0060271">
    <property type="term" value="P:cilium assembly"/>
    <property type="evidence" value="ECO:0007669"/>
    <property type="project" value="TreeGrafter"/>
</dbReference>
<gene>
    <name evidence="6" type="ORF">TCIL3000_0_06650</name>
</gene>
<proteinExistence type="inferred from homology"/>
<accession>F9WEE0</accession>
<evidence type="ECO:0000256" key="1">
    <source>
        <dbReference type="ARBA" id="ARBA00022737"/>
    </source>
</evidence>
<dbReference type="AlphaFoldDB" id="F9WEE0"/>
<evidence type="ECO:0000313" key="6">
    <source>
        <dbReference type="EMBL" id="CCD15647.1"/>
    </source>
</evidence>
<organism evidence="6 7">
    <name type="scientific">Trypanosoma congolense (strain IL3000)</name>
    <dbReference type="NCBI Taxonomy" id="1068625"/>
    <lineage>
        <taxon>Eukaryota</taxon>
        <taxon>Discoba</taxon>
        <taxon>Euglenozoa</taxon>
        <taxon>Kinetoplastea</taxon>
        <taxon>Metakinetoplastina</taxon>
        <taxon>Trypanosomatida</taxon>
        <taxon>Trypanosomatidae</taxon>
        <taxon>Trypanosoma</taxon>
        <taxon>Nannomonas</taxon>
    </lineage>
</organism>
<dbReference type="InterPro" id="IPR011990">
    <property type="entry name" value="TPR-like_helical_dom_sf"/>
</dbReference>
<dbReference type="SUPFAM" id="SSF48452">
    <property type="entry name" value="TPR-like"/>
    <property type="match status" value="1"/>
</dbReference>
<evidence type="ECO:0000256" key="3">
    <source>
        <dbReference type="ARBA" id="ARBA00023778"/>
    </source>
</evidence>
<feature type="region of interest" description="Disordered" evidence="5">
    <location>
        <begin position="1"/>
        <end position="22"/>
    </location>
</feature>
<dbReference type="EMBL" id="CAEQ01001996">
    <property type="protein sequence ID" value="CCD15647.1"/>
    <property type="molecule type" value="Genomic_DNA"/>
</dbReference>
<reference evidence="7" key="1">
    <citation type="submission" date="2011-07" db="EMBL/GenBank/DDBJ databases">
        <title>Divergent evolution of antigenic variation in African trypanosomes.</title>
        <authorList>
            <person name="Jackson A.P."/>
            <person name="Berry A."/>
            <person name="Allison H.C."/>
            <person name="Burton P."/>
            <person name="Anderson J."/>
            <person name="Aslett M."/>
            <person name="Brown R."/>
            <person name="Corton N."/>
            <person name="Harris D."/>
            <person name="Hauser H."/>
            <person name="Gamble J."/>
            <person name="Gilderthorp R."/>
            <person name="McQuillan J."/>
            <person name="Quail M.A."/>
            <person name="Sanders M."/>
            <person name="Van Tonder A."/>
            <person name="Ginger M.L."/>
            <person name="Donelson J.E."/>
            <person name="Field M.C."/>
            <person name="Barry J.D."/>
            <person name="Berriman M."/>
            <person name="Hertz-Fowler C."/>
        </authorList>
    </citation>
    <scope>NUCLEOTIDE SEQUENCE [LARGE SCALE GENOMIC DNA]</scope>
    <source>
        <strain evidence="7">IL3000</strain>
    </source>
</reference>
<dbReference type="GO" id="GO:0061512">
    <property type="term" value="P:protein localization to cilium"/>
    <property type="evidence" value="ECO:0007669"/>
    <property type="project" value="TreeGrafter"/>
</dbReference>
<comment type="caution">
    <text evidence="6">The sequence shown here is derived from an EMBL/GenBank/DDBJ whole genome shotgun (WGS) entry which is preliminary data.</text>
</comment>
<dbReference type="Pfam" id="PF13432">
    <property type="entry name" value="TPR_16"/>
    <property type="match status" value="1"/>
</dbReference>
<feature type="repeat" description="TPR" evidence="4">
    <location>
        <begin position="78"/>
        <end position="111"/>
    </location>
</feature>
<evidence type="ECO:0000256" key="4">
    <source>
        <dbReference type="PROSITE-ProRule" id="PRU00339"/>
    </source>
</evidence>
<reference evidence="6 7" key="2">
    <citation type="journal article" date="2012" name="Proc. Natl. Acad. Sci. U.S.A.">
        <title>Antigenic diversity is generated by distinct evolutionary mechanisms in African trypanosome species.</title>
        <authorList>
            <person name="Jackson A.P."/>
            <person name="Berry A."/>
            <person name="Aslett M."/>
            <person name="Allison H.C."/>
            <person name="Burton P."/>
            <person name="Vavrova-Anderson J."/>
            <person name="Brown R."/>
            <person name="Browne H."/>
            <person name="Corton N."/>
            <person name="Hauser H."/>
            <person name="Gamble J."/>
            <person name="Gilderthorp R."/>
            <person name="Marcello L."/>
            <person name="McQuillan J."/>
            <person name="Otto T.D."/>
            <person name="Quail M.A."/>
            <person name="Sanders M.J."/>
            <person name="van Tonder A."/>
            <person name="Ginger M.L."/>
            <person name="Field M.C."/>
            <person name="Barry J.D."/>
            <person name="Hertz-Fowler C."/>
            <person name="Berriman M."/>
        </authorList>
    </citation>
    <scope>NUCLEOTIDE SEQUENCE [LARGE SCALE GENOMIC DNA]</scope>
    <source>
        <strain evidence="6 7">IL3000</strain>
    </source>
</reference>
<evidence type="ECO:0000256" key="2">
    <source>
        <dbReference type="ARBA" id="ARBA00022803"/>
    </source>
</evidence>
<dbReference type="SMART" id="SM00028">
    <property type="entry name" value="TPR"/>
    <property type="match status" value="3"/>
</dbReference>
<dbReference type="Gene3D" id="1.25.40.10">
    <property type="entry name" value="Tetratricopeptide repeat domain"/>
    <property type="match status" value="1"/>
</dbReference>
<dbReference type="Pfam" id="PF13181">
    <property type="entry name" value="TPR_8"/>
    <property type="match status" value="1"/>
</dbReference>
<dbReference type="VEuPathDB" id="TriTrypDB:TcIL3000_0_06650"/>
<dbReference type="PROSITE" id="PS50005">
    <property type="entry name" value="TPR"/>
    <property type="match status" value="1"/>
</dbReference>
<dbReference type="InterPro" id="IPR019734">
    <property type="entry name" value="TPR_rpt"/>
</dbReference>
<dbReference type="GO" id="GO:0036064">
    <property type="term" value="C:ciliary basal body"/>
    <property type="evidence" value="ECO:0007669"/>
    <property type="project" value="TreeGrafter"/>
</dbReference>
<keyword evidence="2 4" id="KW-0802">TPR repeat</keyword>
<name>F9WEE0_TRYCI</name>
<comment type="similarity">
    <text evidence="3">Belongs to the BBS4 family.</text>
</comment>
<sequence>MDGKVHDGASHQQPELDPENIVGAGGECTSAVKSGGALCSEVREHRNWLIYELYVRQEHAECLNVINEQLEEYGDVCEYALFVKGLLSRRTGELTASLEHFSKVLELSPMNPHYLRQVGQAQFLLRKYSEAIEKLQQAEQAREAQGLRKDWSLQYGIGLCYEYSKEYRKAEEAFRNSLRIQQFDCTVIRLSNILTIQG</sequence>
<dbReference type="Proteomes" id="UP000000702">
    <property type="component" value="Unassembled WGS sequence"/>
</dbReference>
<evidence type="ECO:0000256" key="5">
    <source>
        <dbReference type="SAM" id="MobiDB-lite"/>
    </source>
</evidence>
<keyword evidence="1" id="KW-0677">Repeat</keyword>
<dbReference type="PANTHER" id="PTHR44186">
    <property type="match status" value="1"/>
</dbReference>
<keyword evidence="7" id="KW-1185">Reference proteome</keyword>
<protein>
    <submittedName>
        <fullName evidence="6">Bardet-Biedl syndrome 4 protein homolog (BBS4-like protein 4), putative</fullName>
    </submittedName>
</protein>